<evidence type="ECO:0000256" key="3">
    <source>
        <dbReference type="ARBA" id="ARBA00022553"/>
    </source>
</evidence>
<dbReference type="Pfam" id="PF02518">
    <property type="entry name" value="HATPase_c"/>
    <property type="match status" value="1"/>
</dbReference>
<name>A0A1V2EV22_9SPHN</name>
<dbReference type="CDD" id="cd19410">
    <property type="entry name" value="HK9-like_sensor"/>
    <property type="match status" value="1"/>
</dbReference>
<gene>
    <name evidence="9" type="primary">cph1_2</name>
    <name evidence="9" type="ORF">SPHI_16430</name>
</gene>
<keyword evidence="5" id="KW-0418">Kinase</keyword>
<dbReference type="AlphaFoldDB" id="A0A1V2EV22"/>
<keyword evidence="7" id="KW-0812">Transmembrane</keyword>
<dbReference type="SMART" id="SM00387">
    <property type="entry name" value="HATPase_c"/>
    <property type="match status" value="1"/>
</dbReference>
<dbReference type="GO" id="GO:0007234">
    <property type="term" value="P:osmosensory signaling via phosphorelay pathway"/>
    <property type="evidence" value="ECO:0007669"/>
    <property type="project" value="TreeGrafter"/>
</dbReference>
<dbReference type="PANTHER" id="PTHR42878:SF15">
    <property type="entry name" value="BACTERIOPHYTOCHROME"/>
    <property type="match status" value="1"/>
</dbReference>
<dbReference type="Pfam" id="PF05227">
    <property type="entry name" value="CHASE3"/>
    <property type="match status" value="1"/>
</dbReference>
<dbReference type="STRING" id="1915074.SPHI_16430"/>
<keyword evidence="4 9" id="KW-0808">Transferase</keyword>
<dbReference type="Proteomes" id="UP000188729">
    <property type="component" value="Unassembled WGS sequence"/>
</dbReference>
<evidence type="ECO:0000256" key="5">
    <source>
        <dbReference type="ARBA" id="ARBA00022777"/>
    </source>
</evidence>
<dbReference type="GO" id="GO:0030295">
    <property type="term" value="F:protein kinase activator activity"/>
    <property type="evidence" value="ECO:0007669"/>
    <property type="project" value="TreeGrafter"/>
</dbReference>
<sequence>MAAEHGQKFLVGEGRIGRVLIAFMAIGFVALIAAGIAAAWVTAEFTRHSAAVSHTYEVELAIADTRRLIEQGETTRRGFLLSPNTSEFLKAHREAANALPRSAKRLRQLTYDNPGQQANIRILERELRTLLALRSRTVELVLAGDFDTAITEFRQEQSAERLREIRAVFDSMAREERKLLEARDAQQARSINLFYTVLAIAGLLLLAVAIAALLVVVRYTTDLTQSREQLQQLNESLEAIVVDRTADLSRANDEIQRFAYIVSHDLRSPLVNVMGFTAELETAATALRELVDRVEEQAPDALTEEARLAAREDLPESIGFIRTSTQKMDRLINAILALSRQGRRVLAPEPLDLDRLVGTIRDSMAHRLDETGATITVNGALPPVVSDRVAVEQILSNLIENAVKYRHPQRAVMVDVSGGPLGDRIWIEVADNGRGIDPRDHERVFDLFRRSGTQDQPGEGIGLAHVRALAYRLGGTITLRSALGEGATFRLSLPATMTLQEKA</sequence>
<accession>A0A1V2EV22</accession>
<dbReference type="InterPro" id="IPR003661">
    <property type="entry name" value="HisK_dim/P_dom"/>
</dbReference>
<feature type="coiled-coil region" evidence="6">
    <location>
        <begin position="216"/>
        <end position="243"/>
    </location>
</feature>
<dbReference type="EMBL" id="MPSB01000006">
    <property type="protein sequence ID" value="ONF96029.1"/>
    <property type="molecule type" value="Genomic_DNA"/>
</dbReference>
<keyword evidence="7" id="KW-1133">Transmembrane helix</keyword>
<dbReference type="InterPro" id="IPR036890">
    <property type="entry name" value="HATPase_C_sf"/>
</dbReference>
<dbReference type="PRINTS" id="PR00344">
    <property type="entry name" value="BCTRLSENSOR"/>
</dbReference>
<dbReference type="InterPro" id="IPR036097">
    <property type="entry name" value="HisK_dim/P_sf"/>
</dbReference>
<dbReference type="SUPFAM" id="SSF47384">
    <property type="entry name" value="Homodimeric domain of signal transducing histidine kinase"/>
    <property type="match status" value="1"/>
</dbReference>
<dbReference type="SUPFAM" id="SSF55874">
    <property type="entry name" value="ATPase domain of HSP90 chaperone/DNA topoisomerase II/histidine kinase"/>
    <property type="match status" value="1"/>
</dbReference>
<dbReference type="InterPro" id="IPR004358">
    <property type="entry name" value="Sig_transdc_His_kin-like_C"/>
</dbReference>
<dbReference type="Gene3D" id="1.10.287.130">
    <property type="match status" value="1"/>
</dbReference>
<keyword evidence="7" id="KW-0472">Membrane</keyword>
<protein>
    <recommendedName>
        <fullName evidence="2">histidine kinase</fullName>
        <ecNumber evidence="2">2.7.13.3</ecNumber>
    </recommendedName>
</protein>
<dbReference type="InterPro" id="IPR007891">
    <property type="entry name" value="CHASE3"/>
</dbReference>
<proteinExistence type="predicted"/>
<evidence type="ECO:0000256" key="1">
    <source>
        <dbReference type="ARBA" id="ARBA00000085"/>
    </source>
</evidence>
<reference evidence="9 10" key="1">
    <citation type="submission" date="2016-11" db="EMBL/GenBank/DDBJ databases">
        <title>Genome sequence of Sphingomonas jeddahensis G39.</title>
        <authorList>
            <person name="Poehlein A."/>
            <person name="Wuebbeler J.H."/>
            <person name="Steinbuechel A."/>
            <person name="Daniel R."/>
        </authorList>
    </citation>
    <scope>NUCLEOTIDE SEQUENCE [LARGE SCALE GENOMIC DNA]</scope>
    <source>
        <strain evidence="9 10">G39</strain>
    </source>
</reference>
<evidence type="ECO:0000256" key="6">
    <source>
        <dbReference type="SAM" id="Coils"/>
    </source>
</evidence>
<feature type="domain" description="Histidine kinase" evidence="8">
    <location>
        <begin position="261"/>
        <end position="497"/>
    </location>
</feature>
<keyword evidence="3" id="KW-0597">Phosphoprotein</keyword>
<dbReference type="GO" id="GO:0000155">
    <property type="term" value="F:phosphorelay sensor kinase activity"/>
    <property type="evidence" value="ECO:0007669"/>
    <property type="project" value="InterPro"/>
</dbReference>
<organism evidence="9 10">
    <name type="scientific">Sphingomonas jeddahensis</name>
    <dbReference type="NCBI Taxonomy" id="1915074"/>
    <lineage>
        <taxon>Bacteria</taxon>
        <taxon>Pseudomonadati</taxon>
        <taxon>Pseudomonadota</taxon>
        <taxon>Alphaproteobacteria</taxon>
        <taxon>Sphingomonadales</taxon>
        <taxon>Sphingomonadaceae</taxon>
        <taxon>Sphingomonas</taxon>
    </lineage>
</organism>
<dbReference type="PROSITE" id="PS50109">
    <property type="entry name" value="HIS_KIN"/>
    <property type="match status" value="1"/>
</dbReference>
<dbReference type="SMART" id="SM00388">
    <property type="entry name" value="HisKA"/>
    <property type="match status" value="1"/>
</dbReference>
<dbReference type="PANTHER" id="PTHR42878">
    <property type="entry name" value="TWO-COMPONENT HISTIDINE KINASE"/>
    <property type="match status" value="1"/>
</dbReference>
<evidence type="ECO:0000259" key="8">
    <source>
        <dbReference type="PROSITE" id="PS50109"/>
    </source>
</evidence>
<keyword evidence="10" id="KW-1185">Reference proteome</keyword>
<dbReference type="InterPro" id="IPR003594">
    <property type="entry name" value="HATPase_dom"/>
</dbReference>
<comment type="catalytic activity">
    <reaction evidence="1">
        <text>ATP + protein L-histidine = ADP + protein N-phospho-L-histidine.</text>
        <dbReference type="EC" id="2.7.13.3"/>
    </reaction>
</comment>
<feature type="transmembrane region" description="Helical" evidence="7">
    <location>
        <begin position="193"/>
        <end position="217"/>
    </location>
</feature>
<evidence type="ECO:0000313" key="9">
    <source>
        <dbReference type="EMBL" id="ONF96029.1"/>
    </source>
</evidence>
<dbReference type="InterPro" id="IPR005467">
    <property type="entry name" value="His_kinase_dom"/>
</dbReference>
<dbReference type="EC" id="2.7.13.3" evidence="2"/>
<comment type="caution">
    <text evidence="9">The sequence shown here is derived from an EMBL/GenBank/DDBJ whole genome shotgun (WGS) entry which is preliminary data.</text>
</comment>
<evidence type="ECO:0000313" key="10">
    <source>
        <dbReference type="Proteomes" id="UP000188729"/>
    </source>
</evidence>
<dbReference type="GO" id="GO:0000156">
    <property type="term" value="F:phosphorelay response regulator activity"/>
    <property type="evidence" value="ECO:0007669"/>
    <property type="project" value="TreeGrafter"/>
</dbReference>
<dbReference type="RefSeq" id="WP_076744418.1">
    <property type="nucleotide sequence ID" value="NZ_MPSB01000006.1"/>
</dbReference>
<evidence type="ECO:0000256" key="2">
    <source>
        <dbReference type="ARBA" id="ARBA00012438"/>
    </source>
</evidence>
<dbReference type="OrthoDB" id="9808408at2"/>
<dbReference type="InterPro" id="IPR050351">
    <property type="entry name" value="BphY/WalK/GraS-like"/>
</dbReference>
<evidence type="ECO:0000256" key="7">
    <source>
        <dbReference type="SAM" id="Phobius"/>
    </source>
</evidence>
<feature type="transmembrane region" description="Helical" evidence="7">
    <location>
        <begin position="20"/>
        <end position="41"/>
    </location>
</feature>
<dbReference type="CDD" id="cd00082">
    <property type="entry name" value="HisKA"/>
    <property type="match status" value="1"/>
</dbReference>
<evidence type="ECO:0000256" key="4">
    <source>
        <dbReference type="ARBA" id="ARBA00022679"/>
    </source>
</evidence>
<keyword evidence="6" id="KW-0175">Coiled coil</keyword>
<dbReference type="Gene3D" id="3.30.565.10">
    <property type="entry name" value="Histidine kinase-like ATPase, C-terminal domain"/>
    <property type="match status" value="1"/>
</dbReference>